<feature type="compositionally biased region" description="Basic and acidic residues" evidence="1">
    <location>
        <begin position="24"/>
        <end position="35"/>
    </location>
</feature>
<dbReference type="Proteomes" id="UP000297549">
    <property type="component" value="Unassembled WGS sequence"/>
</dbReference>
<evidence type="ECO:0000313" key="4">
    <source>
        <dbReference type="Proteomes" id="UP000297549"/>
    </source>
</evidence>
<dbReference type="PROSITE" id="PS51257">
    <property type="entry name" value="PROKAR_LIPOPROTEIN"/>
    <property type="match status" value="1"/>
</dbReference>
<comment type="caution">
    <text evidence="3">The sequence shown here is derived from an EMBL/GenBank/DDBJ whole genome shotgun (WGS) entry which is preliminary data.</text>
</comment>
<keyword evidence="4" id="KW-1185">Reference proteome</keyword>
<proteinExistence type="predicted"/>
<keyword evidence="2" id="KW-0732">Signal</keyword>
<reference evidence="3 4" key="1">
    <citation type="submission" date="2019-04" db="EMBL/GenBank/DDBJ databases">
        <authorList>
            <person name="Feng G."/>
            <person name="Zhang J."/>
            <person name="Zhu H."/>
        </authorList>
    </citation>
    <scope>NUCLEOTIDE SEQUENCE [LARGE SCALE GENOMIC DNA]</scope>
    <source>
        <strain evidence="3 4">JCM 31653</strain>
    </source>
</reference>
<evidence type="ECO:0000256" key="1">
    <source>
        <dbReference type="SAM" id="MobiDB-lite"/>
    </source>
</evidence>
<feature type="signal peptide" evidence="2">
    <location>
        <begin position="1"/>
        <end position="22"/>
    </location>
</feature>
<feature type="chain" id="PRO_5021468737" description="Coproporphyrinogen III oxidase" evidence="2">
    <location>
        <begin position="23"/>
        <end position="110"/>
    </location>
</feature>
<evidence type="ECO:0000313" key="3">
    <source>
        <dbReference type="EMBL" id="TGE22456.1"/>
    </source>
</evidence>
<feature type="region of interest" description="Disordered" evidence="1">
    <location>
        <begin position="24"/>
        <end position="110"/>
    </location>
</feature>
<feature type="compositionally biased region" description="Polar residues" evidence="1">
    <location>
        <begin position="48"/>
        <end position="63"/>
    </location>
</feature>
<organism evidence="3 4">
    <name type="scientific">Hymenobacter aquaticus</name>
    <dbReference type="NCBI Taxonomy" id="1867101"/>
    <lineage>
        <taxon>Bacteria</taxon>
        <taxon>Pseudomonadati</taxon>
        <taxon>Bacteroidota</taxon>
        <taxon>Cytophagia</taxon>
        <taxon>Cytophagales</taxon>
        <taxon>Hymenobacteraceae</taxon>
        <taxon>Hymenobacter</taxon>
    </lineage>
</organism>
<dbReference type="OrthoDB" id="885510at2"/>
<dbReference type="AlphaFoldDB" id="A0A4Z0PYY3"/>
<feature type="compositionally biased region" description="Low complexity" evidence="1">
    <location>
        <begin position="84"/>
        <end position="102"/>
    </location>
</feature>
<gene>
    <name evidence="3" type="ORF">E5K00_19670</name>
</gene>
<accession>A0A4Z0PYY3</accession>
<evidence type="ECO:0008006" key="5">
    <source>
        <dbReference type="Google" id="ProtNLM"/>
    </source>
</evidence>
<sequence>MKLTQRFVLAALLGTAAALTTACDRSRTPGEDRQNVNDFSTAPPARTIETNMDSVNGEQNVQPATGKGSAPDQMQSVDSGLESAPGGTTGTATPTAPAQPTPIDKATGNQ</sequence>
<name>A0A4Z0PYY3_9BACT</name>
<evidence type="ECO:0000256" key="2">
    <source>
        <dbReference type="SAM" id="SignalP"/>
    </source>
</evidence>
<dbReference type="RefSeq" id="WP_135464972.1">
    <property type="nucleotide sequence ID" value="NZ_SRLC01000002.1"/>
</dbReference>
<dbReference type="EMBL" id="SRLC01000002">
    <property type="protein sequence ID" value="TGE22456.1"/>
    <property type="molecule type" value="Genomic_DNA"/>
</dbReference>
<protein>
    <recommendedName>
        <fullName evidence="5">Coproporphyrinogen III oxidase</fullName>
    </recommendedName>
</protein>